<dbReference type="GO" id="GO:0005886">
    <property type="term" value="C:plasma membrane"/>
    <property type="evidence" value="ECO:0007669"/>
    <property type="project" value="UniProtKB-SubCell"/>
</dbReference>
<feature type="chain" id="PRO_5038170454" description="Cyclic di-GMP-binding protein" evidence="6">
    <location>
        <begin position="24"/>
        <end position="819"/>
    </location>
</feature>
<dbReference type="PANTHER" id="PTHR39083:SF1">
    <property type="entry name" value="CYCLIC DI-GMP-BINDING PROTEIN"/>
    <property type="match status" value="1"/>
</dbReference>
<keyword evidence="6" id="KW-0732">Signal</keyword>
<comment type="pathway">
    <text evidence="6">Glycan metabolism; bacterial cellulose biosynthesis.</text>
</comment>
<gene>
    <name evidence="8" type="ORF">GV68_19450</name>
</gene>
<evidence type="ECO:0000256" key="1">
    <source>
        <dbReference type="ARBA" id="ARBA00004162"/>
    </source>
</evidence>
<evidence type="ECO:0000256" key="5">
    <source>
        <dbReference type="ARBA" id="ARBA00023136"/>
    </source>
</evidence>
<dbReference type="GO" id="GO:0006011">
    <property type="term" value="P:UDP-alpha-D-glucose metabolic process"/>
    <property type="evidence" value="ECO:0007669"/>
    <property type="project" value="InterPro"/>
</dbReference>
<evidence type="ECO:0000256" key="4">
    <source>
        <dbReference type="ARBA" id="ARBA00022989"/>
    </source>
</evidence>
<comment type="caution">
    <text evidence="8">The sequence shown here is derived from an EMBL/GenBank/DDBJ whole genome shotgun (WGS) entry which is preliminary data.</text>
</comment>
<feature type="region of interest" description="Disordered" evidence="7">
    <location>
        <begin position="29"/>
        <end position="106"/>
    </location>
</feature>
<feature type="signal peptide" evidence="6">
    <location>
        <begin position="1"/>
        <end position="23"/>
    </location>
</feature>
<keyword evidence="6" id="KW-0135">Cellulose biosynthesis</keyword>
<dbReference type="InterPro" id="IPR018513">
    <property type="entry name" value="Cell_synthase_bac"/>
</dbReference>
<feature type="transmembrane region" description="Helical" evidence="6">
    <location>
        <begin position="790"/>
        <end position="815"/>
    </location>
</feature>
<keyword evidence="3 6" id="KW-0812">Transmembrane</keyword>
<dbReference type="Proteomes" id="UP000052167">
    <property type="component" value="Unassembled WGS sequence"/>
</dbReference>
<dbReference type="EMBL" id="JOKJ01000040">
    <property type="protein sequence ID" value="KEQ02942.1"/>
    <property type="molecule type" value="Genomic_DNA"/>
</dbReference>
<dbReference type="Gene3D" id="2.60.120.260">
    <property type="entry name" value="Galactose-binding domain-like"/>
    <property type="match status" value="2"/>
</dbReference>
<keyword evidence="2 6" id="KW-1003">Cell membrane</keyword>
<comment type="similarity">
    <text evidence="6">Belongs to the AcsB/BcsB family.</text>
</comment>
<keyword evidence="6" id="KW-0973">c-di-GMP</keyword>
<reference evidence="8 9" key="1">
    <citation type="submission" date="2014-06" db="EMBL/GenBank/DDBJ databases">
        <title>Rhizobium pelagicum/R2-400B4.</title>
        <authorList>
            <person name="Kimes N.E."/>
            <person name="Lopez-Perez M."/>
        </authorList>
    </citation>
    <scope>NUCLEOTIDE SEQUENCE [LARGE SCALE GENOMIC DNA]</scope>
    <source>
        <strain evidence="8 9">R2-400B4</strain>
    </source>
</reference>
<evidence type="ECO:0000256" key="3">
    <source>
        <dbReference type="ARBA" id="ARBA00022692"/>
    </source>
</evidence>
<keyword evidence="5 6" id="KW-0472">Membrane</keyword>
<keyword evidence="6" id="KW-0997">Cell inner membrane</keyword>
<comment type="function">
    <text evidence="6">Binds the cellulose synthase activator, bis-(3'-5') cyclic diguanylic acid (c-di-GMP).</text>
</comment>
<comment type="subcellular location">
    <subcellularLocation>
        <location evidence="6">Cell inner membrane</location>
    </subcellularLocation>
    <subcellularLocation>
        <location evidence="1">Cell membrane</location>
        <topology evidence="1">Single-pass membrane protein</topology>
    </subcellularLocation>
</comment>
<keyword evidence="4 6" id="KW-1133">Transmembrane helix</keyword>
<name>A0A922T506_9HYPH</name>
<dbReference type="GO" id="GO:0030244">
    <property type="term" value="P:cellulose biosynthetic process"/>
    <property type="evidence" value="ECO:0007669"/>
    <property type="project" value="UniProtKB-KW"/>
</dbReference>
<comment type="subunit">
    <text evidence="6">Tightly associated with the cellulose synthase catalytic subunit.</text>
</comment>
<sequence>MNRLAACAAAVVCSLSLCGTLSAQPAPFDMSPERPASPQALPRLPRPIPVPPDVSATPGARQEEVPAQVPPAPQQPATDTTQSEPGRRPEPQPAATAPSLAEPADARRYVIPSQTLALSGEYGRRAWAVYLTAEQAQAARSFTLGYKSAIVVAPESSRLELFINNRLIGLENISAPNGTKSIRWSIPPGLLRPGNNDVELVANQRHRTDCDIRSTYDLWTQIDSTQTYLQLAPNLAPVSSAFEAVNALGPDADGRTHFQMVVPSIGPMEELAPLLRLSQGLAIMSGMPNPRFSFQQAMPQQIGAPGQITVAVGTAAELAGVLPALPPGAETGPVSGMTQAPGSAGPVMVISGPTWSAVASAVESFIAPLAHAPTLRRESMSTDRWQRPNAPFVFGGERLGFDRLGIPTVEFSGRRLRTGFDIAVPSDFYAGAYGEAVLLLDAAYSPSVAAGSHIDVYVNGNIASTVPITEEGGGLLRQSPIRMTMRHLRAGINRIEVEAVLLSRADEACAPGSNASTEPRFALFDSSVFAMPGYARIGQTPNLAALSGTGFPYSRQHQPAAFFMDRIDADMLSAAANFLGKAAQVSGAPIAIEPVSAANAAGGRNAIYIGSAGQLPVNVLTQLNLDPDLAAGWNPVNGEGPTTGSTVQSIEAWRGRLQGGFLSQTVTSFRQWLQERLDLSEGALRFLPASETAFQPDADDDLLIAQGPGPNGNGLWTALIAPSPQELRLATAEMARQDVWQQVEGRVFSYARATDTVAVQEARQLSFLPPVDTSLQNYRLIASNWLSSNLLSYALAIVVASCLLGVTTATVLRWLGRRR</sequence>
<evidence type="ECO:0000256" key="2">
    <source>
        <dbReference type="ARBA" id="ARBA00022475"/>
    </source>
</evidence>
<proteinExistence type="inferred from homology"/>
<dbReference type="AlphaFoldDB" id="A0A922T506"/>
<evidence type="ECO:0000313" key="8">
    <source>
        <dbReference type="EMBL" id="KEQ02942.1"/>
    </source>
</evidence>
<protein>
    <recommendedName>
        <fullName evidence="6">Cyclic di-GMP-binding protein</fullName>
    </recommendedName>
    <alternativeName>
        <fullName evidence="6">Cellulose synthase regulatory subunit</fullName>
    </alternativeName>
</protein>
<organism evidence="8 9">
    <name type="scientific">Pseudorhizobium pelagicum</name>
    <dbReference type="NCBI Taxonomy" id="1509405"/>
    <lineage>
        <taxon>Bacteria</taxon>
        <taxon>Pseudomonadati</taxon>
        <taxon>Pseudomonadota</taxon>
        <taxon>Alphaproteobacteria</taxon>
        <taxon>Hyphomicrobiales</taxon>
        <taxon>Rhizobiaceae</taxon>
        <taxon>Rhizobium/Agrobacterium group</taxon>
        <taxon>Pseudorhizobium</taxon>
    </lineage>
</organism>
<keyword evidence="9" id="KW-1185">Reference proteome</keyword>
<evidence type="ECO:0000256" key="6">
    <source>
        <dbReference type="RuleBase" id="RU365021"/>
    </source>
</evidence>
<dbReference type="Pfam" id="PF03170">
    <property type="entry name" value="BcsB"/>
    <property type="match status" value="1"/>
</dbReference>
<evidence type="ECO:0000313" key="9">
    <source>
        <dbReference type="Proteomes" id="UP000052167"/>
    </source>
</evidence>
<accession>A0A922T506</accession>
<dbReference type="PANTHER" id="PTHR39083">
    <property type="entry name" value="CYCLIC DI-GMP-BINDING PROTEIN"/>
    <property type="match status" value="1"/>
</dbReference>
<evidence type="ECO:0000256" key="7">
    <source>
        <dbReference type="SAM" id="MobiDB-lite"/>
    </source>
</evidence>